<dbReference type="EMBL" id="CP040915">
    <property type="protein sequence ID" value="QDC26309.1"/>
    <property type="molecule type" value="Genomic_DNA"/>
</dbReference>
<organism evidence="4 5">
    <name type="scientific">Georgenia yuyongxinii</name>
    <dbReference type="NCBI Taxonomy" id="2589797"/>
    <lineage>
        <taxon>Bacteria</taxon>
        <taxon>Bacillati</taxon>
        <taxon>Actinomycetota</taxon>
        <taxon>Actinomycetes</taxon>
        <taxon>Micrococcales</taxon>
        <taxon>Bogoriellaceae</taxon>
        <taxon>Georgenia</taxon>
    </lineage>
</organism>
<feature type="domain" description="DUF2231" evidence="3">
    <location>
        <begin position="85"/>
        <end position="203"/>
    </location>
</feature>
<dbReference type="AlphaFoldDB" id="A0A5B8C6F1"/>
<name>A0A5B8C6F1_9MICO</name>
<dbReference type="Proteomes" id="UP000314616">
    <property type="component" value="Chromosome"/>
</dbReference>
<keyword evidence="2" id="KW-0472">Membrane</keyword>
<protein>
    <submittedName>
        <fullName evidence="4">DUF2231 domain-containing protein</fullName>
    </submittedName>
</protein>
<feature type="transmembrane region" description="Helical" evidence="2">
    <location>
        <begin position="181"/>
        <end position="203"/>
    </location>
</feature>
<proteinExistence type="predicted"/>
<feature type="compositionally biased region" description="Polar residues" evidence="1">
    <location>
        <begin position="1"/>
        <end position="10"/>
    </location>
</feature>
<dbReference type="InterPro" id="IPR019251">
    <property type="entry name" value="DUF2231_TM"/>
</dbReference>
<keyword evidence="2" id="KW-0812">Transmembrane</keyword>
<sequence>MHGSAPSPSSGCDHASRAPSSVHPTIVEATMGSSSTDRSPVLVRVVRGIEQSSKIDDGVRAYQSLARPVVANPTVRDLLHGRPLGHALHPILTDVPIGAWVSATILDVLGGPGARPAASKLLGVGILAAGPTALTGLAEWADADRPSQRVGVAHATANVVALSLYSTSWVLRRRGKHNGGVAVGLAAGVVLAWSGYLGGHLAIARRSARTTPRSTPAVPASPPTKARTRGPTPPRSRRVRPVSIEEQLAVAGLDELPVLRRLNEIVELQEAVGKVYLRSGRCTCARAAGQWLARQLCQYGHLAAREERLGRRA</sequence>
<gene>
    <name evidence="4" type="ORF">FE374_18345</name>
</gene>
<accession>A0A5B8C6F1</accession>
<keyword evidence="2" id="KW-1133">Transmembrane helix</keyword>
<evidence type="ECO:0000313" key="4">
    <source>
        <dbReference type="EMBL" id="QDC26309.1"/>
    </source>
</evidence>
<dbReference type="KEGG" id="gyu:FE374_18345"/>
<feature type="region of interest" description="Disordered" evidence="1">
    <location>
        <begin position="1"/>
        <end position="20"/>
    </location>
</feature>
<evidence type="ECO:0000313" key="5">
    <source>
        <dbReference type="Proteomes" id="UP000314616"/>
    </source>
</evidence>
<evidence type="ECO:0000259" key="3">
    <source>
        <dbReference type="Pfam" id="PF09990"/>
    </source>
</evidence>
<evidence type="ECO:0000256" key="1">
    <source>
        <dbReference type="SAM" id="MobiDB-lite"/>
    </source>
</evidence>
<evidence type="ECO:0000256" key="2">
    <source>
        <dbReference type="SAM" id="Phobius"/>
    </source>
</evidence>
<dbReference type="OrthoDB" id="9795104at2"/>
<dbReference type="Pfam" id="PF09990">
    <property type="entry name" value="DUF2231"/>
    <property type="match status" value="1"/>
</dbReference>
<feature type="region of interest" description="Disordered" evidence="1">
    <location>
        <begin position="207"/>
        <end position="241"/>
    </location>
</feature>
<reference evidence="4 5" key="1">
    <citation type="submission" date="2019-05" db="EMBL/GenBank/DDBJ databases">
        <title>Georgenia *** sp. nov., and Georgenia *** sp. nov., isolated from the intestinal contents of plateau pika (Ochotona curzoniae) in the Qinghai-Tibet plateau of China.</title>
        <authorList>
            <person name="Tian Z."/>
        </authorList>
    </citation>
    <scope>NUCLEOTIDE SEQUENCE [LARGE SCALE GENOMIC DNA]</scope>
    <source>
        <strain evidence="4 5">Z443</strain>
    </source>
</reference>